<dbReference type="PROSITE" id="PS51764">
    <property type="entry name" value="GH26"/>
    <property type="match status" value="1"/>
</dbReference>
<dbReference type="PANTHER" id="PTHR40079:SF4">
    <property type="entry name" value="GH26 DOMAIN-CONTAINING PROTEIN-RELATED"/>
    <property type="match status" value="1"/>
</dbReference>
<protein>
    <submittedName>
        <fullName evidence="7">Mannan endo-1,4-beta-mannosidase</fullName>
    </submittedName>
</protein>
<dbReference type="InterPro" id="IPR008979">
    <property type="entry name" value="Galactose-bd-like_sf"/>
</dbReference>
<evidence type="ECO:0000259" key="5">
    <source>
        <dbReference type="PROSITE" id="PS51175"/>
    </source>
</evidence>
<dbReference type="Gene3D" id="3.20.20.80">
    <property type="entry name" value="Glycosidases"/>
    <property type="match status" value="1"/>
</dbReference>
<keyword evidence="2 4" id="KW-0378">Hydrolase</keyword>
<feature type="domain" description="GH26" evidence="6">
    <location>
        <begin position="149"/>
        <end position="442"/>
    </location>
</feature>
<dbReference type="InterPro" id="IPR017853">
    <property type="entry name" value="GH"/>
</dbReference>
<dbReference type="PRINTS" id="PR00739">
    <property type="entry name" value="GLHYDRLASE26"/>
</dbReference>
<dbReference type="InterPro" id="IPR022790">
    <property type="entry name" value="GH26_dom"/>
</dbReference>
<evidence type="ECO:0000256" key="3">
    <source>
        <dbReference type="ARBA" id="ARBA00023295"/>
    </source>
</evidence>
<dbReference type="Pfam" id="PF02156">
    <property type="entry name" value="Glyco_hydro_26"/>
    <property type="match status" value="1"/>
</dbReference>
<evidence type="ECO:0000256" key="4">
    <source>
        <dbReference type="PROSITE-ProRule" id="PRU01100"/>
    </source>
</evidence>
<dbReference type="STRING" id="690879.TSACC_1147"/>
<feature type="active site" description="Proton donor" evidence="4">
    <location>
        <position position="295"/>
    </location>
</feature>
<dbReference type="InterPro" id="IPR000805">
    <property type="entry name" value="Glyco_hydro_26"/>
</dbReference>
<name>A0A146G151_TERSA</name>
<evidence type="ECO:0000313" key="8">
    <source>
        <dbReference type="Proteomes" id="UP000076023"/>
    </source>
</evidence>
<evidence type="ECO:0000313" key="7">
    <source>
        <dbReference type="EMBL" id="GAT31595.1"/>
    </source>
</evidence>
<evidence type="ECO:0000256" key="2">
    <source>
        <dbReference type="ARBA" id="ARBA00022801"/>
    </source>
</evidence>
<dbReference type="SUPFAM" id="SSF51445">
    <property type="entry name" value="(Trans)glycosidases"/>
    <property type="match status" value="1"/>
</dbReference>
<feature type="active site" description="Nucleophile" evidence="4">
    <location>
        <position position="391"/>
    </location>
</feature>
<dbReference type="SUPFAM" id="SSF49785">
    <property type="entry name" value="Galactose-binding domain-like"/>
    <property type="match status" value="1"/>
</dbReference>
<dbReference type="EMBL" id="BDCO01000001">
    <property type="protein sequence ID" value="GAT31595.1"/>
    <property type="molecule type" value="Genomic_DNA"/>
</dbReference>
<dbReference type="Gene3D" id="2.60.120.260">
    <property type="entry name" value="Galactose-binding domain-like"/>
    <property type="match status" value="1"/>
</dbReference>
<accession>A0A146G151</accession>
<dbReference type="GO" id="GO:0006080">
    <property type="term" value="P:substituted mannan metabolic process"/>
    <property type="evidence" value="ECO:0007669"/>
    <property type="project" value="InterPro"/>
</dbReference>
<reference evidence="8" key="1">
    <citation type="journal article" date="2017" name="Genome Announc.">
        <title>Draft Genome Sequence of Terrimicrobium sacchariphilum NM-5T, a Facultative Anaerobic Soil Bacterium of the Class Spartobacteria.</title>
        <authorList>
            <person name="Qiu Y.L."/>
            <person name="Tourlousse D.M."/>
            <person name="Matsuura N."/>
            <person name="Ohashi A."/>
            <person name="Sekiguchi Y."/>
        </authorList>
    </citation>
    <scope>NUCLEOTIDE SEQUENCE [LARGE SCALE GENOMIC DNA]</scope>
    <source>
        <strain evidence="8">NM-5</strain>
    </source>
</reference>
<evidence type="ECO:0000256" key="1">
    <source>
        <dbReference type="ARBA" id="ARBA00007754"/>
    </source>
</evidence>
<dbReference type="AlphaFoldDB" id="A0A146G151"/>
<dbReference type="CDD" id="cd04086">
    <property type="entry name" value="CBM35_mannanase-like"/>
    <property type="match status" value="1"/>
</dbReference>
<dbReference type="GO" id="GO:0016985">
    <property type="term" value="F:mannan endo-1,4-beta-mannosidase activity"/>
    <property type="evidence" value="ECO:0007669"/>
    <property type="project" value="InterPro"/>
</dbReference>
<evidence type="ECO:0000259" key="6">
    <source>
        <dbReference type="PROSITE" id="PS51764"/>
    </source>
</evidence>
<comment type="caution">
    <text evidence="7">The sequence shown here is derived from an EMBL/GenBank/DDBJ whole genome shotgun (WGS) entry which is preliminary data.</text>
</comment>
<dbReference type="PANTHER" id="PTHR40079">
    <property type="entry name" value="MANNAN ENDO-1,4-BETA-MANNOSIDASE E-RELATED"/>
    <property type="match status" value="1"/>
</dbReference>
<organism evidence="7 8">
    <name type="scientific">Terrimicrobium sacchariphilum</name>
    <dbReference type="NCBI Taxonomy" id="690879"/>
    <lineage>
        <taxon>Bacteria</taxon>
        <taxon>Pseudomonadati</taxon>
        <taxon>Verrucomicrobiota</taxon>
        <taxon>Terrimicrobiia</taxon>
        <taxon>Terrimicrobiales</taxon>
        <taxon>Terrimicrobiaceae</taxon>
        <taxon>Terrimicrobium</taxon>
    </lineage>
</organism>
<comment type="similarity">
    <text evidence="1 4">Belongs to the glycosyl hydrolase 26 family.</text>
</comment>
<dbReference type="Proteomes" id="UP000076023">
    <property type="component" value="Unassembled WGS sequence"/>
</dbReference>
<dbReference type="InParanoid" id="A0A146G151"/>
<dbReference type="PROSITE" id="PS51175">
    <property type="entry name" value="CBM6"/>
    <property type="match status" value="1"/>
</dbReference>
<feature type="domain" description="CBM6" evidence="5">
    <location>
        <begin position="10"/>
        <end position="128"/>
    </location>
</feature>
<keyword evidence="8" id="KW-1185">Reference proteome</keyword>
<sequence length="451" mass="50324">MASAAFAEAIVVEAEEGRLHGGAVKSSETPGFSGNGYIGGFAKPGDAVDIPVETPEAGFYTLRIRYAAPEEKMNPVLVNGSIQRNGFYPKTEGFQWITVGRVALRKGENTVTLGTDWGYILADAVEVSPAPAPMPFQVADHPVNPNASAEARELYSRLRQRFGKYVLAGQQDEKGERRAYLASIAPGYVPVVVGFDLLNSSSAYGRPDGQIEKAREWASKGGIVSFSWHWFSPFGAQNEVWRSYSTNQTTFDAGKVMDEGSPEYQAVIKDMDGIADQLKVLRDARVPVLWRPLHEAEGRWFWWGAKGPEVTKRLYRLMYERFTKVHHLDNLLWVWTTTDSPVAEQWYPGDDCVDIVGADLYAPAGVRGTYLAVFDNLRQLYRGRKMIALTEVGAMPDPDALVAEDAGWLWFLVWDDYITRADTNPVDLIRKTYSHPHVLRLDAYTSGEKEN</sequence>
<proteinExistence type="inferred from homology"/>
<dbReference type="InterPro" id="IPR005084">
    <property type="entry name" value="CBM6"/>
</dbReference>
<keyword evidence="3 4" id="KW-0326">Glycosidase</keyword>
<dbReference type="Pfam" id="PF16990">
    <property type="entry name" value="CBM_35"/>
    <property type="match status" value="1"/>
</dbReference>
<dbReference type="GO" id="GO:0030246">
    <property type="term" value="F:carbohydrate binding"/>
    <property type="evidence" value="ECO:0007669"/>
    <property type="project" value="InterPro"/>
</dbReference>
<gene>
    <name evidence="7" type="ORF">TSACC_1147</name>
</gene>